<feature type="domain" description="Teneurin-like YD-shell" evidence="3">
    <location>
        <begin position="28"/>
        <end position="122"/>
    </location>
</feature>
<organism evidence="4 5">
    <name type="scientific">Lysobacter antibioticus</name>
    <dbReference type="NCBI Taxonomy" id="84531"/>
    <lineage>
        <taxon>Bacteria</taxon>
        <taxon>Pseudomonadati</taxon>
        <taxon>Pseudomonadota</taxon>
        <taxon>Gammaproteobacteria</taxon>
        <taxon>Lysobacterales</taxon>
        <taxon>Lysobacteraceae</taxon>
        <taxon>Lysobacter</taxon>
    </lineage>
</organism>
<dbReference type="PANTHER" id="PTHR32305:SF15">
    <property type="entry name" value="PROTEIN RHSA-RELATED"/>
    <property type="match status" value="1"/>
</dbReference>
<reference evidence="4 5" key="1">
    <citation type="journal article" date="2015" name="BMC Genomics">
        <title>Comparative genomics and metabolic profiling of the genus Lysobacter.</title>
        <authorList>
            <person name="de Bruijn I."/>
            <person name="Cheng X."/>
            <person name="de Jager V."/>
            <person name="Exposito R.G."/>
            <person name="Watrous J."/>
            <person name="Patel N."/>
            <person name="Postma J."/>
            <person name="Dorrestein P.C."/>
            <person name="Kobayashi D."/>
            <person name="Raaijmakers J.M."/>
        </authorList>
    </citation>
    <scope>NUCLEOTIDE SEQUENCE [LARGE SCALE GENOMIC DNA]</scope>
    <source>
        <strain evidence="4 5">76</strain>
    </source>
</reference>
<dbReference type="PANTHER" id="PTHR32305">
    <property type="match status" value="1"/>
</dbReference>
<protein>
    <submittedName>
        <fullName evidence="4">RHS repeat-associated core domain protein</fullName>
    </submittedName>
</protein>
<evidence type="ECO:0000313" key="4">
    <source>
        <dbReference type="EMBL" id="ALN81570.1"/>
    </source>
</evidence>
<dbReference type="PATRIC" id="fig|84531.8.peg.3462"/>
<evidence type="ECO:0000256" key="1">
    <source>
        <dbReference type="ARBA" id="ARBA00022737"/>
    </source>
</evidence>
<dbReference type="Gene3D" id="2.180.10.10">
    <property type="entry name" value="RHS repeat-associated core"/>
    <property type="match status" value="1"/>
</dbReference>
<accession>A0A0S2FDC9</accession>
<dbReference type="Pfam" id="PF25023">
    <property type="entry name" value="TEN_YD-shell"/>
    <property type="match status" value="1"/>
</dbReference>
<proteinExistence type="predicted"/>
<evidence type="ECO:0000313" key="5">
    <source>
        <dbReference type="Proteomes" id="UP000060787"/>
    </source>
</evidence>
<dbReference type="InterPro" id="IPR050708">
    <property type="entry name" value="T6SS_VgrG/RHS"/>
</dbReference>
<dbReference type="AlphaFoldDB" id="A0A0S2FDC9"/>
<dbReference type="STRING" id="84531.LA76x_3446"/>
<dbReference type="InterPro" id="IPR022385">
    <property type="entry name" value="Rhs_assc_core"/>
</dbReference>
<dbReference type="EMBL" id="CP011129">
    <property type="protein sequence ID" value="ALN81570.1"/>
    <property type="molecule type" value="Genomic_DNA"/>
</dbReference>
<evidence type="ECO:0000256" key="2">
    <source>
        <dbReference type="SAM" id="SignalP"/>
    </source>
</evidence>
<gene>
    <name evidence="4" type="ORF">LA76x_3446</name>
</gene>
<feature type="chain" id="PRO_5006597484" evidence="2">
    <location>
        <begin position="23"/>
        <end position="315"/>
    </location>
</feature>
<dbReference type="InterPro" id="IPR056823">
    <property type="entry name" value="TEN-like_YD-shell"/>
</dbReference>
<dbReference type="NCBIfam" id="TIGR03696">
    <property type="entry name" value="Rhs_assc_core"/>
    <property type="match status" value="1"/>
</dbReference>
<dbReference type="RefSeq" id="WP_082647938.1">
    <property type="nucleotide sequence ID" value="NZ_CP011129.1"/>
</dbReference>
<keyword evidence="1" id="KW-0677">Repeat</keyword>
<dbReference type="KEGG" id="lab:LA76x_3446"/>
<evidence type="ECO:0000259" key="3">
    <source>
        <dbReference type="Pfam" id="PF25023"/>
    </source>
</evidence>
<sequence length="315" mass="33981">MKWISNLVAAALLSFASLGAQAETAVEYIHTDALGSPVAVTDVNQNVVERSEYEPYGRLLNRPVSDGPGYTGHVSDAATGLAYMQQRYYDSEVGRFLSVDPVAANSKTGGNFNRYWYANNNPYRFIDPDGRYVCSGSKSHCTSLEKALERIASAASNPRLTSSERSVMARIAGFYGKPGEDNKVSVSFGALKGPGGTAAFRADGGAHITLDIMQATKKTENDTLNVLGRAAAHEGEHGANDRARGRPVATRAERKQEEVAGYSAQAYFQKSANFSESSSDGWIFWKGMISKENIERQAEGSVNTSCVSSREGSCK</sequence>
<dbReference type="Proteomes" id="UP000060787">
    <property type="component" value="Chromosome"/>
</dbReference>
<name>A0A0S2FDC9_LYSAN</name>
<keyword evidence="2" id="KW-0732">Signal</keyword>
<feature type="signal peptide" evidence="2">
    <location>
        <begin position="1"/>
        <end position="22"/>
    </location>
</feature>
<keyword evidence="5" id="KW-1185">Reference proteome</keyword>